<sequence>MADWSELPFELLMLISRQLHFFDDYVRFGLVCKSWRAALLLKDKNNSCSLLPLLMFTENENFLRLFCSPFNNRLYQFDLPEIYDRRCWGSSNGWLVTLDAKYELHLFNPLSSVQILLPSLRKCLNLKNLTYNPNVCSDIFLDKVVLSSSSSLGNCVVLAIYSDNKIAFAKPGIESWTPLQCSPAAVHDAIYFGGKFYVADCSGDVIICDSNGIHLKTVALTSPFHMFMTYIVELGGQIHVVRRSMYYHVEKRVCITCGFKVYKLDQCSNKCVEVKTLGTWSIFVGSNYSFSISGTGYPECISNCIYFTDHYSPTIHRPYDMGTYSLDTDDIKPLFQEDLICLKSYVPTWIKLSW</sequence>
<dbReference type="InterPro" id="IPR050942">
    <property type="entry name" value="F-box_BR-signaling"/>
</dbReference>
<evidence type="ECO:0000313" key="4">
    <source>
        <dbReference type="Proteomes" id="UP001634393"/>
    </source>
</evidence>
<dbReference type="Pfam" id="PF00646">
    <property type="entry name" value="F-box"/>
    <property type="match status" value="1"/>
</dbReference>
<evidence type="ECO:0008006" key="5">
    <source>
        <dbReference type="Google" id="ProtNLM"/>
    </source>
</evidence>
<feature type="domain" description="KIB1-4 beta-propeller" evidence="2">
    <location>
        <begin position="69"/>
        <end position="325"/>
    </location>
</feature>
<dbReference type="PANTHER" id="PTHR44259">
    <property type="entry name" value="OS07G0183000 PROTEIN-RELATED"/>
    <property type="match status" value="1"/>
</dbReference>
<proteinExistence type="predicted"/>
<feature type="domain" description="F-box" evidence="1">
    <location>
        <begin position="4"/>
        <end position="39"/>
    </location>
</feature>
<gene>
    <name evidence="3" type="ORF">ACJIZ3_019652</name>
</gene>
<dbReference type="PANTHER" id="PTHR44259:SF107">
    <property type="entry name" value="F-BOX PROTEIN SKIP23-LIKE"/>
    <property type="match status" value="1"/>
</dbReference>
<evidence type="ECO:0000313" key="3">
    <source>
        <dbReference type="EMBL" id="KAL3830850.1"/>
    </source>
</evidence>
<keyword evidence="4" id="KW-1185">Reference proteome</keyword>
<dbReference type="Proteomes" id="UP001634393">
    <property type="component" value="Unassembled WGS sequence"/>
</dbReference>
<organism evidence="3 4">
    <name type="scientific">Penstemon smallii</name>
    <dbReference type="NCBI Taxonomy" id="265156"/>
    <lineage>
        <taxon>Eukaryota</taxon>
        <taxon>Viridiplantae</taxon>
        <taxon>Streptophyta</taxon>
        <taxon>Embryophyta</taxon>
        <taxon>Tracheophyta</taxon>
        <taxon>Spermatophyta</taxon>
        <taxon>Magnoliopsida</taxon>
        <taxon>eudicotyledons</taxon>
        <taxon>Gunneridae</taxon>
        <taxon>Pentapetalae</taxon>
        <taxon>asterids</taxon>
        <taxon>lamiids</taxon>
        <taxon>Lamiales</taxon>
        <taxon>Plantaginaceae</taxon>
        <taxon>Cheloneae</taxon>
        <taxon>Penstemon</taxon>
    </lineage>
</organism>
<dbReference type="Gene3D" id="1.20.1280.50">
    <property type="match status" value="1"/>
</dbReference>
<protein>
    <recommendedName>
        <fullName evidence="5">F-box protein</fullName>
    </recommendedName>
</protein>
<dbReference type="Pfam" id="PF03478">
    <property type="entry name" value="Beta-prop_KIB1-4"/>
    <property type="match status" value="1"/>
</dbReference>
<dbReference type="InterPro" id="IPR036047">
    <property type="entry name" value="F-box-like_dom_sf"/>
</dbReference>
<dbReference type="EMBL" id="JBJXBP010000005">
    <property type="protein sequence ID" value="KAL3830850.1"/>
    <property type="molecule type" value="Genomic_DNA"/>
</dbReference>
<name>A0ABD3T2A8_9LAMI</name>
<evidence type="ECO:0000259" key="2">
    <source>
        <dbReference type="Pfam" id="PF03478"/>
    </source>
</evidence>
<accession>A0ABD3T2A8</accession>
<dbReference type="SUPFAM" id="SSF81383">
    <property type="entry name" value="F-box domain"/>
    <property type="match status" value="1"/>
</dbReference>
<evidence type="ECO:0000259" key="1">
    <source>
        <dbReference type="Pfam" id="PF00646"/>
    </source>
</evidence>
<dbReference type="InterPro" id="IPR001810">
    <property type="entry name" value="F-box_dom"/>
</dbReference>
<reference evidence="3 4" key="1">
    <citation type="submission" date="2024-12" db="EMBL/GenBank/DDBJ databases">
        <title>The unique morphological basis and parallel evolutionary history of personate flowers in Penstemon.</title>
        <authorList>
            <person name="Depatie T.H."/>
            <person name="Wessinger C.A."/>
        </authorList>
    </citation>
    <scope>NUCLEOTIDE SEQUENCE [LARGE SCALE GENOMIC DNA]</scope>
    <source>
        <strain evidence="3">WTNN_2</strain>
        <tissue evidence="3">Leaf</tissue>
    </source>
</reference>
<dbReference type="AlphaFoldDB" id="A0ABD3T2A8"/>
<comment type="caution">
    <text evidence="3">The sequence shown here is derived from an EMBL/GenBank/DDBJ whole genome shotgun (WGS) entry which is preliminary data.</text>
</comment>
<dbReference type="InterPro" id="IPR005174">
    <property type="entry name" value="KIB1-4_b-propeller"/>
</dbReference>